<dbReference type="Pfam" id="PF01812">
    <property type="entry name" value="5-FTHF_cyc-lig"/>
    <property type="match status" value="1"/>
</dbReference>
<keyword evidence="5" id="KW-0436">Ligase</keyword>
<evidence type="ECO:0000256" key="2">
    <source>
        <dbReference type="ARBA" id="ARBA00022741"/>
    </source>
</evidence>
<keyword evidence="4" id="KW-0479">Metal-binding</keyword>
<dbReference type="SUPFAM" id="SSF100950">
    <property type="entry name" value="NagB/RpiA/CoA transferase-like"/>
    <property type="match status" value="1"/>
</dbReference>
<dbReference type="Proteomes" id="UP001597525">
    <property type="component" value="Unassembled WGS sequence"/>
</dbReference>
<name>A0ABW6BFZ0_9SPHI</name>
<evidence type="ECO:0000313" key="6">
    <source>
        <dbReference type="Proteomes" id="UP001597525"/>
    </source>
</evidence>
<dbReference type="EC" id="6.3.3.2" evidence="4"/>
<dbReference type="RefSeq" id="WP_320182671.1">
    <property type="nucleotide sequence ID" value="NZ_CP138332.1"/>
</dbReference>
<comment type="similarity">
    <text evidence="1 4">Belongs to the 5-formyltetrahydrofolate cyclo-ligase family.</text>
</comment>
<dbReference type="PIRSF" id="PIRSF006806">
    <property type="entry name" value="FTHF_cligase"/>
    <property type="match status" value="1"/>
</dbReference>
<sequence>MDKATIREQYKKRRKALSSTELNDWNDAILQHLRTLSWPADGYLHVFLPILRQNEPDTWRFIRFLQQEYPSAKVVLSRTNPSNFSMEHFLMREGIVLQENAWGIVEPVEGERIAESALDFVLIPLLVADSKGNRVGYGKGFYDRFLAQCRPDCVKIGISYFDPIEKIDDIDAFDIPLDMLVTPKKIYRFSSSIPL</sequence>
<dbReference type="InterPro" id="IPR024185">
    <property type="entry name" value="FTHF_cligase-like_sf"/>
</dbReference>
<protein>
    <recommendedName>
        <fullName evidence="4">5-formyltetrahydrofolate cyclo-ligase</fullName>
        <ecNumber evidence="4">6.3.3.2</ecNumber>
    </recommendedName>
</protein>
<accession>A0ABW6BFZ0</accession>
<dbReference type="GO" id="GO:0030272">
    <property type="term" value="F:5-formyltetrahydrofolate cyclo-ligase activity"/>
    <property type="evidence" value="ECO:0007669"/>
    <property type="project" value="UniProtKB-EC"/>
</dbReference>
<evidence type="ECO:0000256" key="3">
    <source>
        <dbReference type="ARBA" id="ARBA00022840"/>
    </source>
</evidence>
<keyword evidence="3 4" id="KW-0067">ATP-binding</keyword>
<dbReference type="PANTHER" id="PTHR23407">
    <property type="entry name" value="ATPASE INHIBITOR/5-FORMYLTETRAHYDROFOLATE CYCLO-LIGASE"/>
    <property type="match status" value="1"/>
</dbReference>
<dbReference type="NCBIfam" id="TIGR02727">
    <property type="entry name" value="MTHFS_bact"/>
    <property type="match status" value="1"/>
</dbReference>
<evidence type="ECO:0000313" key="5">
    <source>
        <dbReference type="EMBL" id="MFD2966974.1"/>
    </source>
</evidence>
<proteinExistence type="inferred from homology"/>
<dbReference type="Gene3D" id="3.40.50.10420">
    <property type="entry name" value="NagB/RpiA/CoA transferase-like"/>
    <property type="match status" value="1"/>
</dbReference>
<dbReference type="InterPro" id="IPR037171">
    <property type="entry name" value="NagB/RpiA_transferase-like"/>
</dbReference>
<dbReference type="InterPro" id="IPR002698">
    <property type="entry name" value="FTHF_cligase"/>
</dbReference>
<gene>
    <name evidence="5" type="ORF">ACFS7Y_06230</name>
</gene>
<comment type="caution">
    <text evidence="5">The sequence shown here is derived from an EMBL/GenBank/DDBJ whole genome shotgun (WGS) entry which is preliminary data.</text>
</comment>
<comment type="cofactor">
    <cofactor evidence="4">
        <name>Mg(2+)</name>
        <dbReference type="ChEBI" id="CHEBI:18420"/>
    </cofactor>
</comment>
<evidence type="ECO:0000256" key="4">
    <source>
        <dbReference type="RuleBase" id="RU361279"/>
    </source>
</evidence>
<dbReference type="EMBL" id="JBHUPB010000004">
    <property type="protein sequence ID" value="MFD2966974.1"/>
    <property type="molecule type" value="Genomic_DNA"/>
</dbReference>
<keyword evidence="4" id="KW-0460">Magnesium</keyword>
<evidence type="ECO:0000256" key="1">
    <source>
        <dbReference type="ARBA" id="ARBA00010638"/>
    </source>
</evidence>
<dbReference type="PANTHER" id="PTHR23407:SF1">
    <property type="entry name" value="5-FORMYLTETRAHYDROFOLATE CYCLO-LIGASE"/>
    <property type="match status" value="1"/>
</dbReference>
<reference evidence="6" key="1">
    <citation type="journal article" date="2019" name="Int. J. Syst. Evol. Microbiol.">
        <title>The Global Catalogue of Microorganisms (GCM) 10K type strain sequencing project: providing services to taxonomists for standard genome sequencing and annotation.</title>
        <authorList>
            <consortium name="The Broad Institute Genomics Platform"/>
            <consortium name="The Broad Institute Genome Sequencing Center for Infectious Disease"/>
            <person name="Wu L."/>
            <person name="Ma J."/>
        </authorList>
    </citation>
    <scope>NUCLEOTIDE SEQUENCE [LARGE SCALE GENOMIC DNA]</scope>
    <source>
        <strain evidence="6">KCTC 22814</strain>
    </source>
</reference>
<keyword evidence="2 4" id="KW-0547">Nucleotide-binding</keyword>
<organism evidence="5 6">
    <name type="scientific">Sphingobacterium bambusae</name>
    <dbReference type="NCBI Taxonomy" id="662858"/>
    <lineage>
        <taxon>Bacteria</taxon>
        <taxon>Pseudomonadati</taxon>
        <taxon>Bacteroidota</taxon>
        <taxon>Sphingobacteriia</taxon>
        <taxon>Sphingobacteriales</taxon>
        <taxon>Sphingobacteriaceae</taxon>
        <taxon>Sphingobacterium</taxon>
    </lineage>
</organism>
<keyword evidence="6" id="KW-1185">Reference proteome</keyword>
<comment type="catalytic activity">
    <reaction evidence="4">
        <text>(6S)-5-formyl-5,6,7,8-tetrahydrofolate + ATP = (6R)-5,10-methenyltetrahydrofolate + ADP + phosphate</text>
        <dbReference type="Rhea" id="RHEA:10488"/>
        <dbReference type="ChEBI" id="CHEBI:30616"/>
        <dbReference type="ChEBI" id="CHEBI:43474"/>
        <dbReference type="ChEBI" id="CHEBI:57455"/>
        <dbReference type="ChEBI" id="CHEBI:57457"/>
        <dbReference type="ChEBI" id="CHEBI:456216"/>
        <dbReference type="EC" id="6.3.3.2"/>
    </reaction>
</comment>